<proteinExistence type="predicted"/>
<keyword evidence="2" id="KW-1185">Reference proteome</keyword>
<evidence type="ECO:0000313" key="1">
    <source>
        <dbReference type="EMBL" id="AKG45998.1"/>
    </source>
</evidence>
<reference evidence="1" key="1">
    <citation type="submission" date="2019-08" db="EMBL/GenBank/DDBJ databases">
        <title>Complete genome sequence of a mangrove-derived Streptomyces xiamenensis.</title>
        <authorList>
            <person name="Xu J."/>
        </authorList>
    </citation>
    <scope>NUCLEOTIDE SEQUENCE</scope>
    <source>
        <strain evidence="1">318</strain>
    </source>
</reference>
<dbReference type="PANTHER" id="PTHR43167">
    <property type="entry name" value="PUTATIVE (AFU_ORTHOLOGUE AFUA_6G01830)-RELATED"/>
    <property type="match status" value="1"/>
</dbReference>
<dbReference type="HOGENOM" id="CLU_122293_0_0_11"/>
<dbReference type="GO" id="GO:0016740">
    <property type="term" value="F:transferase activity"/>
    <property type="evidence" value="ECO:0007669"/>
    <property type="project" value="UniProtKB-KW"/>
</dbReference>
<protein>
    <submittedName>
        <fullName evidence="1">Transferase</fullName>
    </submittedName>
</protein>
<dbReference type="SUPFAM" id="SSF53335">
    <property type="entry name" value="S-adenosyl-L-methionine-dependent methyltransferases"/>
    <property type="match status" value="1"/>
</dbReference>
<dbReference type="KEGG" id="sxi:SXIM_46140"/>
<dbReference type="Pfam" id="PF13578">
    <property type="entry name" value="Methyltransf_24"/>
    <property type="match status" value="1"/>
</dbReference>
<dbReference type="InterPro" id="IPR029063">
    <property type="entry name" value="SAM-dependent_MTases_sf"/>
</dbReference>
<dbReference type="RefSeq" id="WP_046725005.1">
    <property type="nucleotide sequence ID" value="NZ_CP009922.3"/>
</dbReference>
<dbReference type="AlphaFoldDB" id="A0A0F7FZD3"/>
<dbReference type="EMBL" id="CP009922">
    <property type="protein sequence ID" value="AKG45998.1"/>
    <property type="molecule type" value="Genomic_DNA"/>
</dbReference>
<keyword evidence="1" id="KW-0808">Transferase</keyword>
<organism evidence="1 2">
    <name type="scientific">Streptomyces xiamenensis</name>
    <dbReference type="NCBI Taxonomy" id="408015"/>
    <lineage>
        <taxon>Bacteria</taxon>
        <taxon>Bacillati</taxon>
        <taxon>Actinomycetota</taxon>
        <taxon>Actinomycetes</taxon>
        <taxon>Kitasatosporales</taxon>
        <taxon>Streptomycetaceae</taxon>
        <taxon>Streptomyces</taxon>
    </lineage>
</organism>
<dbReference type="Gene3D" id="3.40.50.150">
    <property type="entry name" value="Vaccinia Virus protein VP39"/>
    <property type="match status" value="1"/>
</dbReference>
<accession>A0A0F7FZD3</accession>
<name>A0A0F7FZD3_9ACTN</name>
<dbReference type="PANTHER" id="PTHR43167:SF1">
    <property type="entry name" value="PUTATIVE (AFU_ORTHOLOGUE AFUA_6G01830)-RELATED"/>
    <property type="match status" value="1"/>
</dbReference>
<dbReference type="Proteomes" id="UP000034034">
    <property type="component" value="Chromosome"/>
</dbReference>
<dbReference type="PATRIC" id="fig|408015.6.peg.4670"/>
<dbReference type="STRING" id="408015.SXIM_46140"/>
<sequence>MTERGTNAYKQLTDVPPPVARALRAARAAGFAFSCRPEQGRLLYALAGGATAAIGETGTGCGVGLAWLAAGAGPGVRLVSVERDARRAALAAEVFADDARVTVVHAEWTALVAHGPFDLLVLDGGGQGKAPGDTPADPRDLLAPHGTVVIDDFTPSTTWPPTHGGAVDHARLHWLTHPALHVTELRLAPDLATVVGTRRQPSDIS</sequence>
<evidence type="ECO:0000313" key="2">
    <source>
        <dbReference type="Proteomes" id="UP000034034"/>
    </source>
</evidence>
<gene>
    <name evidence="1" type="ORF">SXIM_46140</name>
</gene>